<dbReference type="InterPro" id="IPR015943">
    <property type="entry name" value="WD40/YVTN_repeat-like_dom_sf"/>
</dbReference>
<dbReference type="EC" id="3.2.1.-" evidence="1"/>
<organism evidence="1 2">
    <name type="scientific">Paenibacillus filicis</name>
    <dbReference type="NCBI Taxonomy" id="669464"/>
    <lineage>
        <taxon>Bacteria</taxon>
        <taxon>Bacillati</taxon>
        <taxon>Bacillota</taxon>
        <taxon>Bacilli</taxon>
        <taxon>Bacillales</taxon>
        <taxon>Paenibacillaceae</taxon>
        <taxon>Paenibacillus</taxon>
    </lineage>
</organism>
<name>A0ABU9DI91_9BACL</name>
<comment type="caution">
    <text evidence="1">The sequence shown here is derived from an EMBL/GenBank/DDBJ whole genome shotgun (WGS) entry which is preliminary data.</text>
</comment>
<gene>
    <name evidence="1" type="ORF">WMW72_08645</name>
</gene>
<keyword evidence="1" id="KW-0378">Hydrolase</keyword>
<evidence type="ECO:0000313" key="1">
    <source>
        <dbReference type="EMBL" id="MEK8127966.1"/>
    </source>
</evidence>
<sequence>MDTTGSVQGMGRADTGFYIAEEKTAIVYGFANGQSSQLHVLISEDMGKTWTDTPIPGSAGYDTKFIGFTNKAEGWIVSGGSAGAGRSLNHVYQTSDGGKTWRELGNPNDQYTEQLTGAGFSSGDIGFLGYRYYADKGPTVYWTQDGGKSWEKLVISLSDSWDAYQKTPLSPVFNGKDGRLPILLSLDGEVAGTVYLTSKDYGLTWNDEEGRILSEGHYR</sequence>
<reference evidence="1 2" key="1">
    <citation type="submission" date="2024-04" db="EMBL/GenBank/DDBJ databases">
        <title>draft genome sequnece of Paenibacillus filicis.</title>
        <authorList>
            <person name="Kim D.-U."/>
        </authorList>
    </citation>
    <scope>NUCLEOTIDE SEQUENCE [LARGE SCALE GENOMIC DNA]</scope>
    <source>
        <strain evidence="1 2">KACC14197</strain>
    </source>
</reference>
<dbReference type="Gene3D" id="2.130.10.10">
    <property type="entry name" value="YVTN repeat-like/Quinoprotein amine dehydrogenase"/>
    <property type="match status" value="1"/>
</dbReference>
<dbReference type="GO" id="GO:0016798">
    <property type="term" value="F:hydrolase activity, acting on glycosyl bonds"/>
    <property type="evidence" value="ECO:0007669"/>
    <property type="project" value="UniProtKB-KW"/>
</dbReference>
<accession>A0ABU9DI91</accession>
<dbReference type="Proteomes" id="UP001469365">
    <property type="component" value="Unassembled WGS sequence"/>
</dbReference>
<keyword evidence="1" id="KW-0326">Glycosidase</keyword>
<dbReference type="EMBL" id="JBBPCC010000004">
    <property type="protein sequence ID" value="MEK8127966.1"/>
    <property type="molecule type" value="Genomic_DNA"/>
</dbReference>
<proteinExistence type="predicted"/>
<dbReference type="SUPFAM" id="SSF110296">
    <property type="entry name" value="Oligoxyloglucan reducing end-specific cellobiohydrolase"/>
    <property type="match status" value="1"/>
</dbReference>
<keyword evidence="2" id="KW-1185">Reference proteome</keyword>
<evidence type="ECO:0000313" key="2">
    <source>
        <dbReference type="Proteomes" id="UP001469365"/>
    </source>
</evidence>
<dbReference type="Pfam" id="PF02012">
    <property type="entry name" value="BNR"/>
    <property type="match status" value="1"/>
</dbReference>
<dbReference type="InterPro" id="IPR002860">
    <property type="entry name" value="BNR_rpt"/>
</dbReference>
<dbReference type="CDD" id="cd15482">
    <property type="entry name" value="Sialidase_non-viral"/>
    <property type="match status" value="1"/>
</dbReference>
<protein>
    <submittedName>
        <fullName evidence="1">Sialidase family protein</fullName>
        <ecNumber evidence="1">3.2.1.-</ecNumber>
    </submittedName>
</protein>